<comment type="caution">
    <text evidence="10">The sequence shown here is derived from an EMBL/GenBank/DDBJ whole genome shotgun (WGS) entry which is preliminary data.</text>
</comment>
<dbReference type="InterPro" id="IPR039800">
    <property type="entry name" value="MICU1/2/3"/>
</dbReference>
<dbReference type="PROSITE" id="PS50222">
    <property type="entry name" value="EF_HAND_2"/>
    <property type="match status" value="1"/>
</dbReference>
<keyword evidence="3" id="KW-0677">Repeat</keyword>
<evidence type="ECO:0000256" key="2">
    <source>
        <dbReference type="ARBA" id="ARBA00004569"/>
    </source>
</evidence>
<evidence type="ECO:0000256" key="3">
    <source>
        <dbReference type="ARBA" id="ARBA00022737"/>
    </source>
</evidence>
<dbReference type="Proteomes" id="UP000215902">
    <property type="component" value="Unassembled WGS sequence"/>
</dbReference>
<evidence type="ECO:0000313" key="11">
    <source>
        <dbReference type="EMBL" id="PAA56461.1"/>
    </source>
</evidence>
<dbReference type="EMBL" id="NIVC01004298">
    <property type="protein sequence ID" value="PAA47888.1"/>
    <property type="molecule type" value="Genomic_DNA"/>
</dbReference>
<keyword evidence="12" id="KW-1185">Reference proteome</keyword>
<feature type="domain" description="EF-hand" evidence="9">
    <location>
        <begin position="255"/>
        <end position="290"/>
    </location>
</feature>
<evidence type="ECO:0000256" key="7">
    <source>
        <dbReference type="ARBA" id="ARBA00023128"/>
    </source>
</evidence>
<dbReference type="OrthoDB" id="5859791at2759"/>
<dbReference type="PANTHER" id="PTHR12294:SF13">
    <property type="entry name" value="MITOCHONDRIAL CALCIUM UPTAKE 3, ISOFORM D"/>
    <property type="match status" value="1"/>
</dbReference>
<evidence type="ECO:0000256" key="5">
    <source>
        <dbReference type="ARBA" id="ARBA00022837"/>
    </source>
</evidence>
<reference evidence="10 12" key="1">
    <citation type="submission" date="2017-06" db="EMBL/GenBank/DDBJ databases">
        <title>A platform for efficient transgenesis in Macrostomum lignano, a flatworm model organism for stem cell research.</title>
        <authorList>
            <person name="Berezikov E."/>
        </authorList>
    </citation>
    <scope>NUCLEOTIDE SEQUENCE [LARGE SCALE GENOMIC DNA]</scope>
    <source>
        <strain evidence="10">DV1</strain>
        <tissue evidence="10">Whole organism</tissue>
    </source>
</reference>
<proteinExistence type="predicted"/>
<dbReference type="Pfam" id="PF13833">
    <property type="entry name" value="EF-hand_8"/>
    <property type="match status" value="1"/>
</dbReference>
<dbReference type="InterPro" id="IPR011992">
    <property type="entry name" value="EF-hand-dom_pair"/>
</dbReference>
<keyword evidence="8" id="KW-0472">Membrane</keyword>
<keyword evidence="7" id="KW-0496">Mitochondrion</keyword>
<sequence>MTPQDFLESVTQDRPRYRKRRRVYSESELSRILYKTPSRWWASNKLFRSLGDEGIISYSEYLFLLCILAKPKAGFEIAFKMIDLARNQRVDKTEFTILNKMMSRQAGELEAIDYSDVTPLQDTTLMLHFFGRSGTDKLDFREFSKFMTNLQWEVLEIEFTEFSKGLQTISESEFAQVLLRYTKLSPEVQEEQLQRVRDRLVREEGIRFEDFRLFFQFLNNLEDFSTALKMYSLAGHAINQEEFQRAVKACVGYTLAPHVVSTVFLLFDNDEDGSLSFHEFICILRDRLRGLNSRPVSADTPVEKFKRCVSQRLKDYDQ</sequence>
<evidence type="ECO:0000313" key="12">
    <source>
        <dbReference type="Proteomes" id="UP000215902"/>
    </source>
</evidence>
<evidence type="ECO:0000313" key="10">
    <source>
        <dbReference type="EMBL" id="PAA47888.1"/>
    </source>
</evidence>
<name>A0A267DF09_9PLAT</name>
<dbReference type="STRING" id="282301.A0A267DF09"/>
<protein>
    <recommendedName>
        <fullName evidence="9">EF-hand domain-containing protein</fullName>
    </recommendedName>
</protein>
<dbReference type="GO" id="GO:0005509">
    <property type="term" value="F:calcium ion binding"/>
    <property type="evidence" value="ECO:0007669"/>
    <property type="project" value="InterPro"/>
</dbReference>
<dbReference type="GO" id="GO:1990246">
    <property type="term" value="C:uniplex complex"/>
    <property type="evidence" value="ECO:0007669"/>
    <property type="project" value="TreeGrafter"/>
</dbReference>
<dbReference type="InterPro" id="IPR018247">
    <property type="entry name" value="EF_Hand_1_Ca_BS"/>
</dbReference>
<gene>
    <name evidence="10" type="ORF">BOX15_Mlig016141g2</name>
    <name evidence="11" type="ORF">BOX15_Mlig018762g1</name>
</gene>
<dbReference type="SUPFAM" id="SSF47473">
    <property type="entry name" value="EF-hand"/>
    <property type="match status" value="2"/>
</dbReference>
<evidence type="ECO:0000256" key="8">
    <source>
        <dbReference type="ARBA" id="ARBA00023136"/>
    </source>
</evidence>
<dbReference type="EMBL" id="NIVC01002617">
    <property type="protein sequence ID" value="PAA56461.1"/>
    <property type="molecule type" value="Genomic_DNA"/>
</dbReference>
<comment type="subcellular location">
    <subcellularLocation>
        <location evidence="1">Mitochondrion inner membrane</location>
    </subcellularLocation>
    <subcellularLocation>
        <location evidence="2">Mitochondrion intermembrane space</location>
    </subcellularLocation>
</comment>
<organism evidence="10 12">
    <name type="scientific">Macrostomum lignano</name>
    <dbReference type="NCBI Taxonomy" id="282301"/>
    <lineage>
        <taxon>Eukaryota</taxon>
        <taxon>Metazoa</taxon>
        <taxon>Spiralia</taxon>
        <taxon>Lophotrochozoa</taxon>
        <taxon>Platyhelminthes</taxon>
        <taxon>Rhabditophora</taxon>
        <taxon>Macrostomorpha</taxon>
        <taxon>Macrostomida</taxon>
        <taxon>Macrostomidae</taxon>
        <taxon>Macrostomum</taxon>
    </lineage>
</organism>
<dbReference type="CDD" id="cd15900">
    <property type="entry name" value="EFh_MICU"/>
    <property type="match status" value="1"/>
</dbReference>
<accession>A0A267DF09</accession>
<keyword evidence="4" id="KW-0999">Mitochondrion inner membrane</keyword>
<evidence type="ECO:0000256" key="1">
    <source>
        <dbReference type="ARBA" id="ARBA00004273"/>
    </source>
</evidence>
<dbReference type="GO" id="GO:0051560">
    <property type="term" value="P:mitochondrial calcium ion homeostasis"/>
    <property type="evidence" value="ECO:0007669"/>
    <property type="project" value="TreeGrafter"/>
</dbReference>
<evidence type="ECO:0000256" key="6">
    <source>
        <dbReference type="ARBA" id="ARBA00022946"/>
    </source>
</evidence>
<evidence type="ECO:0000259" key="9">
    <source>
        <dbReference type="PROSITE" id="PS50222"/>
    </source>
</evidence>
<dbReference type="PANTHER" id="PTHR12294">
    <property type="entry name" value="EF HAND DOMAIN FAMILY A1,A2-RELATED"/>
    <property type="match status" value="1"/>
</dbReference>
<dbReference type="GO" id="GO:0005758">
    <property type="term" value="C:mitochondrial intermembrane space"/>
    <property type="evidence" value="ECO:0007669"/>
    <property type="project" value="UniProtKB-SubCell"/>
</dbReference>
<dbReference type="GO" id="GO:0036444">
    <property type="term" value="P:calcium import into the mitochondrion"/>
    <property type="evidence" value="ECO:0007669"/>
    <property type="project" value="TreeGrafter"/>
</dbReference>
<dbReference type="InterPro" id="IPR002048">
    <property type="entry name" value="EF_hand_dom"/>
</dbReference>
<evidence type="ECO:0000256" key="4">
    <source>
        <dbReference type="ARBA" id="ARBA00022792"/>
    </source>
</evidence>
<keyword evidence="6" id="KW-0809">Transit peptide</keyword>
<keyword evidence="5" id="KW-0106">Calcium</keyword>
<dbReference type="AlphaFoldDB" id="A0A267DF09"/>
<dbReference type="PROSITE" id="PS00018">
    <property type="entry name" value="EF_HAND_1"/>
    <property type="match status" value="1"/>
</dbReference>
<dbReference type="Gene3D" id="1.10.238.10">
    <property type="entry name" value="EF-hand"/>
    <property type="match status" value="2"/>
</dbReference>